<dbReference type="EMBL" id="JACEFO010000481">
    <property type="protein sequence ID" value="KAF8769007.1"/>
    <property type="molecule type" value="Genomic_DNA"/>
</dbReference>
<name>A0A835FNX8_9POAL</name>
<sequence length="112" mass="12259">METNQPTRWLAGGACGAESRPCCLSSEISDKIGTITEKISMALRKDDTHKSRNGPNFSRFCALVPSPRCFCLTDRSWPSVSGCLRTGPAVLSVVLSSRFCVTDPAARLPYYR</sequence>
<accession>A0A835FNX8</accession>
<reference evidence="1" key="1">
    <citation type="submission" date="2020-07" db="EMBL/GenBank/DDBJ databases">
        <title>Genome sequence and genetic diversity analysis of an under-domesticated orphan crop, white fonio (Digitaria exilis).</title>
        <authorList>
            <person name="Bennetzen J.L."/>
            <person name="Chen S."/>
            <person name="Ma X."/>
            <person name="Wang X."/>
            <person name="Yssel A.E.J."/>
            <person name="Chaluvadi S.R."/>
            <person name="Johnson M."/>
            <person name="Gangashetty P."/>
            <person name="Hamidou F."/>
            <person name="Sanogo M.D."/>
            <person name="Zwaenepoel A."/>
            <person name="Wallace J."/>
            <person name="Van De Peer Y."/>
            <person name="Van Deynze A."/>
        </authorList>
    </citation>
    <scope>NUCLEOTIDE SEQUENCE</scope>
    <source>
        <tissue evidence="1">Leaves</tissue>
    </source>
</reference>
<evidence type="ECO:0000313" key="2">
    <source>
        <dbReference type="Proteomes" id="UP000636709"/>
    </source>
</evidence>
<keyword evidence="2" id="KW-1185">Reference proteome</keyword>
<protein>
    <submittedName>
        <fullName evidence="1">Uncharacterized protein</fullName>
    </submittedName>
</protein>
<gene>
    <name evidence="1" type="ORF">HU200_007031</name>
</gene>
<comment type="caution">
    <text evidence="1">The sequence shown here is derived from an EMBL/GenBank/DDBJ whole genome shotgun (WGS) entry which is preliminary data.</text>
</comment>
<organism evidence="1 2">
    <name type="scientific">Digitaria exilis</name>
    <dbReference type="NCBI Taxonomy" id="1010633"/>
    <lineage>
        <taxon>Eukaryota</taxon>
        <taxon>Viridiplantae</taxon>
        <taxon>Streptophyta</taxon>
        <taxon>Embryophyta</taxon>
        <taxon>Tracheophyta</taxon>
        <taxon>Spermatophyta</taxon>
        <taxon>Magnoliopsida</taxon>
        <taxon>Liliopsida</taxon>
        <taxon>Poales</taxon>
        <taxon>Poaceae</taxon>
        <taxon>PACMAD clade</taxon>
        <taxon>Panicoideae</taxon>
        <taxon>Panicodae</taxon>
        <taxon>Paniceae</taxon>
        <taxon>Anthephorinae</taxon>
        <taxon>Digitaria</taxon>
    </lineage>
</organism>
<proteinExistence type="predicted"/>
<dbReference type="Proteomes" id="UP000636709">
    <property type="component" value="Unassembled WGS sequence"/>
</dbReference>
<dbReference type="AlphaFoldDB" id="A0A835FNX8"/>
<evidence type="ECO:0000313" key="1">
    <source>
        <dbReference type="EMBL" id="KAF8769007.1"/>
    </source>
</evidence>